<dbReference type="AlphaFoldDB" id="A0A1I4KSU4"/>
<accession>A0A1I4KSU4</accession>
<keyword evidence="2" id="KW-1185">Reference proteome</keyword>
<dbReference type="RefSeq" id="WP_177182245.1">
    <property type="nucleotide sequence ID" value="NZ_FOUF01000001.1"/>
</dbReference>
<dbReference type="STRING" id="52442.SAMN05421880_10120"/>
<proteinExistence type="predicted"/>
<name>A0A1I4KSU4_9PROT</name>
<protein>
    <submittedName>
        <fullName evidence="1">Uncharacterized protein</fullName>
    </submittedName>
</protein>
<organism evidence="1 2">
    <name type="scientific">Nitrosomonas nitrosa</name>
    <dbReference type="NCBI Taxonomy" id="52442"/>
    <lineage>
        <taxon>Bacteria</taxon>
        <taxon>Pseudomonadati</taxon>
        <taxon>Pseudomonadota</taxon>
        <taxon>Betaproteobacteria</taxon>
        <taxon>Nitrosomonadales</taxon>
        <taxon>Nitrosomonadaceae</taxon>
        <taxon>Nitrosomonas</taxon>
    </lineage>
</organism>
<evidence type="ECO:0000313" key="2">
    <source>
        <dbReference type="Proteomes" id="UP000199561"/>
    </source>
</evidence>
<reference evidence="1 2" key="1">
    <citation type="submission" date="2016-10" db="EMBL/GenBank/DDBJ databases">
        <authorList>
            <person name="de Groot N.N."/>
        </authorList>
    </citation>
    <scope>NUCLEOTIDE SEQUENCE [LARGE SCALE GENOMIC DNA]</scope>
    <source>
        <strain evidence="1 2">Nm146</strain>
    </source>
</reference>
<dbReference type="Proteomes" id="UP000199561">
    <property type="component" value="Unassembled WGS sequence"/>
</dbReference>
<gene>
    <name evidence="1" type="ORF">SAMN05421880_10120</name>
</gene>
<dbReference type="EMBL" id="FOUF01000001">
    <property type="protein sequence ID" value="SFL81693.1"/>
    <property type="molecule type" value="Genomic_DNA"/>
</dbReference>
<sequence length="149" mass="16691">MNHLTDQKTTDNQCQQSDAEIKELRTALINVDAFSQSAFSEIASIANLALLCLETPEGYRRMDDIANALVTIRNKANETENCINSQAEQVGCNYVDEVRQRRWDAERMAQAIQAGLAVKTKIYSNGSIRISPDGKNWHWLDTKSGANNE</sequence>
<evidence type="ECO:0000313" key="1">
    <source>
        <dbReference type="EMBL" id="SFL81693.1"/>
    </source>
</evidence>